<dbReference type="Proteomes" id="UP000659697">
    <property type="component" value="Unassembled WGS sequence"/>
</dbReference>
<proteinExistence type="predicted"/>
<comment type="caution">
    <text evidence="2">The sequence shown here is derived from an EMBL/GenBank/DDBJ whole genome shotgun (WGS) entry which is preliminary data.</text>
</comment>
<name>A0ABQ3L3G3_9ALTE</name>
<reference evidence="3" key="1">
    <citation type="journal article" date="2019" name="Int. J. Syst. Evol. Microbiol.">
        <title>The Global Catalogue of Microorganisms (GCM) 10K type strain sequencing project: providing services to taxonomists for standard genome sequencing and annotation.</title>
        <authorList>
            <consortium name="The Broad Institute Genomics Platform"/>
            <consortium name="The Broad Institute Genome Sequencing Center for Infectious Disease"/>
            <person name="Wu L."/>
            <person name="Ma J."/>
        </authorList>
    </citation>
    <scope>NUCLEOTIDE SEQUENCE [LARGE SCALE GENOMIC DNA]</scope>
    <source>
        <strain evidence="3">CGMCC 1.7003</strain>
    </source>
</reference>
<evidence type="ECO:0000256" key="1">
    <source>
        <dbReference type="SAM" id="SignalP"/>
    </source>
</evidence>
<gene>
    <name evidence="2" type="ORF">GCM10010919_30340</name>
</gene>
<dbReference type="Gene3D" id="1.25.40.10">
    <property type="entry name" value="Tetratricopeptide repeat domain"/>
    <property type="match status" value="2"/>
</dbReference>
<dbReference type="InterPro" id="IPR011990">
    <property type="entry name" value="TPR-like_helical_dom_sf"/>
</dbReference>
<protein>
    <recommendedName>
        <fullName evidence="4">Tetratricopeptide repeat protein</fullName>
    </recommendedName>
</protein>
<dbReference type="RefSeq" id="WP_189433887.1">
    <property type="nucleotide sequence ID" value="NZ_BNAO01000009.1"/>
</dbReference>
<dbReference type="EMBL" id="BNAO01000009">
    <property type="protein sequence ID" value="GHG75768.1"/>
    <property type="molecule type" value="Genomic_DNA"/>
</dbReference>
<evidence type="ECO:0000313" key="3">
    <source>
        <dbReference type="Proteomes" id="UP000659697"/>
    </source>
</evidence>
<accession>A0ABQ3L3G3</accession>
<dbReference type="SUPFAM" id="SSF48452">
    <property type="entry name" value="TPR-like"/>
    <property type="match status" value="1"/>
</dbReference>
<sequence>MKHIFTLLLLGVSFNTMANTELEQQVAALLQQKAYADAKAILAPKVNSKTKDAFLLASLGRSELALGDVEQAEKLLARAVKAKADNAEYQFWYGRASCDAAQQASMLSALGLAKRCAKAFEQAHQLAPENAEYLQALAKYYAQAPGVAGGDKTKAMELTKTLQQLAPVKGQLLELELLLQQDQTEAAEALLAQAPALQSRPEPYFLQGLKRAQSRDYQGAMQQFALASEQDAADIDAERSRLMALYQLGRATVLAKAEHQQGINALQRFLADDNTPAEFTDWAQFRLAQLYLATEQRPAAEALLKPLQDSTKDNNLKTEIKKIL</sequence>
<feature type="chain" id="PRO_5046499039" description="Tetratricopeptide repeat protein" evidence="1">
    <location>
        <begin position="19"/>
        <end position="324"/>
    </location>
</feature>
<feature type="signal peptide" evidence="1">
    <location>
        <begin position="1"/>
        <end position="18"/>
    </location>
</feature>
<keyword evidence="3" id="KW-1185">Reference proteome</keyword>
<evidence type="ECO:0000313" key="2">
    <source>
        <dbReference type="EMBL" id="GHG75768.1"/>
    </source>
</evidence>
<evidence type="ECO:0008006" key="4">
    <source>
        <dbReference type="Google" id="ProtNLM"/>
    </source>
</evidence>
<organism evidence="2 3">
    <name type="scientific">Alishewanella longhuensis</name>
    <dbReference type="NCBI Taxonomy" id="1091037"/>
    <lineage>
        <taxon>Bacteria</taxon>
        <taxon>Pseudomonadati</taxon>
        <taxon>Pseudomonadota</taxon>
        <taxon>Gammaproteobacteria</taxon>
        <taxon>Alteromonadales</taxon>
        <taxon>Alteromonadaceae</taxon>
        <taxon>Alishewanella</taxon>
    </lineage>
</organism>
<keyword evidence="1" id="KW-0732">Signal</keyword>